<dbReference type="Gene3D" id="3.40.50.2000">
    <property type="entry name" value="Glycogen Phosphorylase B"/>
    <property type="match status" value="2"/>
</dbReference>
<accession>A0A1H0WEU6</accession>
<keyword evidence="3" id="KW-1185">Reference proteome</keyword>
<dbReference type="EMBL" id="FNJU01000010">
    <property type="protein sequence ID" value="SDP88806.1"/>
    <property type="molecule type" value="Genomic_DNA"/>
</dbReference>
<dbReference type="PANTHER" id="PTHR43174:SF3">
    <property type="entry name" value="UDP-N-ACETYLGLUCOSAMINE 2-EPIMERASE"/>
    <property type="match status" value="1"/>
</dbReference>
<dbReference type="CDD" id="cd03786">
    <property type="entry name" value="GTB_UDP-GlcNAc_2-Epimerase"/>
    <property type="match status" value="1"/>
</dbReference>
<evidence type="ECO:0000313" key="3">
    <source>
        <dbReference type="Proteomes" id="UP000199159"/>
    </source>
</evidence>
<protein>
    <submittedName>
        <fullName evidence="2">UDP-N-acetylglucosamine 2-epimerase (Non-hydrolysing)/GDP/UDP-N,N'-diacetylbacillosamine 2-epimerase (Hydrolysing)</fullName>
    </submittedName>
</protein>
<sequence>MKRRVCVVTGTRAEYGLLYWILRELQHDEDIELQIVVTGMHMSPEFGLTYKQIERDGFMISEKLEMLISSDTSSGITKSMGLGLIGFADMFDRLKPNLLILLGDRFEALAAAQSAMISRIPIAHIHGGEITMGAIDDSIRHAITKMSNLHFVSTEGHRRRVIQLGEQPSTVYNVGAPGIESIEKNTYLTRNQLETELGMEFARHIFLITYHPETLSNQTEQSVDQLLLALEEIKDTTFIFTKANADEKGRLINQKVEDFVKKHRESSSLYSSLGQKKYLSLLKEANLVIGNSSSGLLEAPYLSTPTVNIGDRQKGRECPPSVINSKPRYNEILKAINKALDFDFVKNDVRIFGSGNISKKIVKIIKNHQDLTSYKKFYDWEE</sequence>
<dbReference type="InterPro" id="IPR029767">
    <property type="entry name" value="WecB-like"/>
</dbReference>
<feature type="domain" description="UDP-N-acetylglucosamine 2-epimerase" evidence="1">
    <location>
        <begin position="23"/>
        <end position="366"/>
    </location>
</feature>
<dbReference type="PANTHER" id="PTHR43174">
    <property type="entry name" value="UDP-N-ACETYLGLUCOSAMINE 2-EPIMERASE"/>
    <property type="match status" value="1"/>
</dbReference>
<dbReference type="InterPro" id="IPR020004">
    <property type="entry name" value="UDP-GlcNAc_Epase"/>
</dbReference>
<evidence type="ECO:0000313" key="2">
    <source>
        <dbReference type="EMBL" id="SDP88806.1"/>
    </source>
</evidence>
<dbReference type="Pfam" id="PF02350">
    <property type="entry name" value="Epimerase_2"/>
    <property type="match status" value="1"/>
</dbReference>
<dbReference type="GO" id="GO:0004553">
    <property type="term" value="F:hydrolase activity, hydrolyzing O-glycosyl compounds"/>
    <property type="evidence" value="ECO:0007669"/>
    <property type="project" value="InterPro"/>
</dbReference>
<proteinExistence type="predicted"/>
<gene>
    <name evidence="2" type="ORF">SAMN05216565_110148</name>
</gene>
<organism evidence="2 3">
    <name type="scientific">Litchfieldia salsa</name>
    <dbReference type="NCBI Taxonomy" id="930152"/>
    <lineage>
        <taxon>Bacteria</taxon>
        <taxon>Bacillati</taxon>
        <taxon>Bacillota</taxon>
        <taxon>Bacilli</taxon>
        <taxon>Bacillales</taxon>
        <taxon>Bacillaceae</taxon>
        <taxon>Litchfieldia</taxon>
    </lineage>
</organism>
<evidence type="ECO:0000259" key="1">
    <source>
        <dbReference type="Pfam" id="PF02350"/>
    </source>
</evidence>
<dbReference type="NCBIfam" id="TIGR03568">
    <property type="entry name" value="NeuC_NnaA"/>
    <property type="match status" value="1"/>
</dbReference>
<dbReference type="STRING" id="930152.SAMN05216565_110148"/>
<reference evidence="3" key="1">
    <citation type="submission" date="2016-10" db="EMBL/GenBank/DDBJ databases">
        <authorList>
            <person name="Varghese N."/>
            <person name="Submissions S."/>
        </authorList>
    </citation>
    <scope>NUCLEOTIDE SEQUENCE [LARGE SCALE GENOMIC DNA]</scope>
    <source>
        <strain evidence="3">IBRC-M10078</strain>
    </source>
</reference>
<dbReference type="RefSeq" id="WP_090857327.1">
    <property type="nucleotide sequence ID" value="NZ_FNJU01000010.1"/>
</dbReference>
<dbReference type="GO" id="GO:0006047">
    <property type="term" value="P:UDP-N-acetylglucosamine metabolic process"/>
    <property type="evidence" value="ECO:0007669"/>
    <property type="project" value="InterPro"/>
</dbReference>
<dbReference type="Proteomes" id="UP000199159">
    <property type="component" value="Unassembled WGS sequence"/>
</dbReference>
<name>A0A1H0WEU6_9BACI</name>
<dbReference type="OrthoDB" id="9803238at2"/>
<dbReference type="SUPFAM" id="SSF53756">
    <property type="entry name" value="UDP-Glycosyltransferase/glycogen phosphorylase"/>
    <property type="match status" value="1"/>
</dbReference>
<dbReference type="AlphaFoldDB" id="A0A1H0WEU6"/>
<dbReference type="InterPro" id="IPR003331">
    <property type="entry name" value="UDP_GlcNAc_Epimerase_2_dom"/>
</dbReference>